<dbReference type="Proteomes" id="UP000234639">
    <property type="component" value="Unassembled WGS sequence"/>
</dbReference>
<dbReference type="NCBIfam" id="NF006294">
    <property type="entry name" value="PRK08477.1"/>
    <property type="match status" value="1"/>
</dbReference>
<protein>
    <submittedName>
        <fullName evidence="3">Biotin--[acetyl-CoA-carboxylase] ligase</fullName>
    </submittedName>
</protein>
<dbReference type="GO" id="GO:0004077">
    <property type="term" value="F:biotin--[biotin carboxyl-carrier protein] ligase activity"/>
    <property type="evidence" value="ECO:0007669"/>
    <property type="project" value="InterPro"/>
</dbReference>
<dbReference type="Pfam" id="PF03099">
    <property type="entry name" value="BPL_LplA_LipB"/>
    <property type="match status" value="1"/>
</dbReference>
<gene>
    <name evidence="3" type="ORF">CYJ41_06800</name>
</gene>
<sequence length="211" mass="24067">MEIFYIQTCSSTQNEILEILKENVKKPPFAIVSKTQTNGIGSRGNNWQSSEGNLFLSFCIGKNDLNSDINTSSLSIYFSYIFKIILSELGSSVWVKWPNDFYIGKDKIGGVITTKFKDIYICGIGLNLVSNGEYIKHLDIQVDVNELLIKYFKKLEEKISWKNIFSKFLIEFEKSKEFCSHINGKSVLLKNAILCDDGSILIDNKKVYSLR</sequence>
<dbReference type="AlphaFoldDB" id="A0A2I1N8U9"/>
<dbReference type="EMBL" id="PKHU01000006">
    <property type="protein sequence ID" value="PKZ28807.1"/>
    <property type="molecule type" value="Genomic_DNA"/>
</dbReference>
<evidence type="ECO:0000313" key="3">
    <source>
        <dbReference type="EMBL" id="PKZ28807.1"/>
    </source>
</evidence>
<keyword evidence="1 3" id="KW-0436">Ligase</keyword>
<accession>A0A2I1N8U9</accession>
<name>A0A2I1N8U9_9BACT</name>
<dbReference type="SUPFAM" id="SSF55681">
    <property type="entry name" value="Class II aaRS and biotin synthetases"/>
    <property type="match status" value="1"/>
</dbReference>
<evidence type="ECO:0000256" key="1">
    <source>
        <dbReference type="ARBA" id="ARBA00022598"/>
    </source>
</evidence>
<evidence type="ECO:0000313" key="4">
    <source>
        <dbReference type="Proteomes" id="UP000234639"/>
    </source>
</evidence>
<dbReference type="InterPro" id="IPR045864">
    <property type="entry name" value="aa-tRNA-synth_II/BPL/LPL"/>
</dbReference>
<dbReference type="PROSITE" id="PS51733">
    <property type="entry name" value="BPL_LPL_CATALYTIC"/>
    <property type="match status" value="1"/>
</dbReference>
<proteinExistence type="predicted"/>
<dbReference type="RefSeq" id="WP_101637508.1">
    <property type="nucleotide sequence ID" value="NZ_PKHU01000006.1"/>
</dbReference>
<evidence type="ECO:0000259" key="2">
    <source>
        <dbReference type="PROSITE" id="PS51733"/>
    </source>
</evidence>
<dbReference type="InterPro" id="IPR004408">
    <property type="entry name" value="Biotin_CoA_COase_ligase"/>
</dbReference>
<reference evidence="3 4" key="1">
    <citation type="submission" date="2017-12" db="EMBL/GenBank/DDBJ databases">
        <title>Phylogenetic diversity of female urinary microbiome.</title>
        <authorList>
            <person name="Thomas-White K."/>
            <person name="Wolfe A.J."/>
        </authorList>
    </citation>
    <scope>NUCLEOTIDE SEQUENCE [LARGE SCALE GENOMIC DNA]</scope>
    <source>
        <strain evidence="3 4">UMB0112</strain>
    </source>
</reference>
<dbReference type="InterPro" id="IPR004143">
    <property type="entry name" value="BPL_LPL_catalytic"/>
</dbReference>
<organism evidence="3 4">
    <name type="scientific">Campylobacter ureolyticus</name>
    <dbReference type="NCBI Taxonomy" id="827"/>
    <lineage>
        <taxon>Bacteria</taxon>
        <taxon>Pseudomonadati</taxon>
        <taxon>Campylobacterota</taxon>
        <taxon>Epsilonproteobacteria</taxon>
        <taxon>Campylobacterales</taxon>
        <taxon>Campylobacteraceae</taxon>
        <taxon>Campylobacter</taxon>
    </lineage>
</organism>
<dbReference type="PANTHER" id="PTHR12835">
    <property type="entry name" value="BIOTIN PROTEIN LIGASE"/>
    <property type="match status" value="1"/>
</dbReference>
<dbReference type="NCBIfam" id="TIGR00121">
    <property type="entry name" value="birA_ligase"/>
    <property type="match status" value="1"/>
</dbReference>
<comment type="caution">
    <text evidence="3">The sequence shown here is derived from an EMBL/GenBank/DDBJ whole genome shotgun (WGS) entry which is preliminary data.</text>
</comment>
<dbReference type="GO" id="GO:0005737">
    <property type="term" value="C:cytoplasm"/>
    <property type="evidence" value="ECO:0007669"/>
    <property type="project" value="TreeGrafter"/>
</dbReference>
<dbReference type="PANTHER" id="PTHR12835:SF5">
    <property type="entry name" value="BIOTIN--PROTEIN LIGASE"/>
    <property type="match status" value="1"/>
</dbReference>
<dbReference type="Gene3D" id="3.30.930.10">
    <property type="entry name" value="Bira Bifunctional Protein, Domain 2"/>
    <property type="match status" value="1"/>
</dbReference>
<feature type="domain" description="BPL/LPL catalytic" evidence="2">
    <location>
        <begin position="1"/>
        <end position="180"/>
    </location>
</feature>